<name>A0ABU0YRW4_9PROT</name>
<dbReference type="SMART" id="SM00086">
    <property type="entry name" value="PAC"/>
    <property type="match status" value="5"/>
</dbReference>
<dbReference type="InterPro" id="IPR004358">
    <property type="entry name" value="Sig_transdc_His_kin-like_C"/>
</dbReference>
<keyword evidence="3" id="KW-0597">Phosphoprotein</keyword>
<evidence type="ECO:0000256" key="1">
    <source>
        <dbReference type="ARBA" id="ARBA00000085"/>
    </source>
</evidence>
<dbReference type="PROSITE" id="PS50113">
    <property type="entry name" value="PAC"/>
    <property type="match status" value="5"/>
</dbReference>
<feature type="domain" description="PAC" evidence="8">
    <location>
        <begin position="615"/>
        <end position="667"/>
    </location>
</feature>
<comment type="catalytic activity">
    <reaction evidence="1">
        <text>ATP + protein L-histidine = ADP + protein N-phospho-L-histidine.</text>
        <dbReference type="EC" id="2.7.13.3"/>
    </reaction>
</comment>
<feature type="domain" description="PAC" evidence="8">
    <location>
        <begin position="220"/>
        <end position="272"/>
    </location>
</feature>
<dbReference type="PROSITE" id="PS50112">
    <property type="entry name" value="PAS"/>
    <property type="match status" value="5"/>
</dbReference>
<dbReference type="RefSeq" id="WP_379959767.1">
    <property type="nucleotide sequence ID" value="NZ_JAUYVI010000007.1"/>
</dbReference>
<feature type="domain" description="PAS" evidence="7">
    <location>
        <begin position="535"/>
        <end position="612"/>
    </location>
</feature>
<dbReference type="SMART" id="SM00387">
    <property type="entry name" value="HATPase_c"/>
    <property type="match status" value="1"/>
</dbReference>
<feature type="domain" description="Histidine kinase" evidence="6">
    <location>
        <begin position="687"/>
        <end position="899"/>
    </location>
</feature>
<dbReference type="PRINTS" id="PR00344">
    <property type="entry name" value="BCTRLSENSOR"/>
</dbReference>
<sequence>MAEKSPVEVEQVMRILESMPGHAWAADAGGRFTYVSANTLAYIGELAADLGPIPDSDEFGWRRVVHPDDYERVVARWRHCLESGDHYDTEHRIRRWDGVYKWFRNSGLASRDPSGRIVGWYGTTIEIDDQKKAEAALRDRERELSQLVDLVPSHLWRLTPAGEPVFFNKRMVDFLGLDIGDVHRPGKLSLATLIETIVHPDEVGQVKDALDRSLSTGDSFAIRYRLRRADGAYRWMSSRAEAMRDQGGRILQWYGLCHDIHDQVRGEEALQRSERRLQQMIDAVPSMIWTAAADGKPTYVNRRLTDVTSATLEDITADDGSLYLSVVHPDDRDAAKQAVARSFETGAPYLMRYRQLRRGGTYRWTETRAEPLRGESGAIVQWYGVSVDIEDLVNAQTALRDRERELSQLVDLVPSYLWRLTPEGEPNFFNKRFIDFLGLDIGDADRPNTSRSSAMIESVVHPDDAAGLDQALNRCFATGERFFMRYRLRRADGVYRWMEGRAEPLRDDRHRILQWYGLSQDIDDQLRAEEALRESERSLRQLVETLPALIYCATPDGTPIYRSQKLSDYLGFGLEDKDEDGKSRLVNALDYIIHPDDLAEVKEKYAHSLSTGEPYARRHRLRRYDGEYRWVETRAGPMRNSEGEIVQWNGVCFEIEDQVRAQEDLRLAQERLARASQAASLAELSASIAHEVNQPLAAIVANSHACQRWLVASPPNIERAQKTVERVIRDANAAADIVTRVHALFKPSGDTRVQTPINGIVHEAYDLMAEEATRRRVRMTVELEGDLPPVALDSVQIQQVLTNLMRNGIEAMEATASNRILRLGVYRRGEFVHIEVSDLGPDTDISESIFEPFFTTKEHGMGMGLAICRSIVESHGGRLWVEKSHPHGAKFIFTLPIGETASA</sequence>
<reference evidence="10" key="1">
    <citation type="submission" date="2023-08" db="EMBL/GenBank/DDBJ databases">
        <title>Rhodospirillaceae gen. nov., a novel taxon isolated from the Yangtze River Yuezi River estuary sludge.</title>
        <authorList>
            <person name="Ruan L."/>
        </authorList>
    </citation>
    <scope>NUCLEOTIDE SEQUENCE [LARGE SCALE GENOMIC DNA]</scope>
    <source>
        <strain evidence="10">R-7</strain>
    </source>
</reference>
<dbReference type="InterPro" id="IPR052162">
    <property type="entry name" value="Sensor_kinase/Photoreceptor"/>
</dbReference>
<dbReference type="SMART" id="SM00091">
    <property type="entry name" value="PAS"/>
    <property type="match status" value="5"/>
</dbReference>
<dbReference type="PANTHER" id="PTHR43304">
    <property type="entry name" value="PHYTOCHROME-LIKE PROTEIN CPH1"/>
    <property type="match status" value="1"/>
</dbReference>
<feature type="domain" description="PAC" evidence="8">
    <location>
        <begin position="482"/>
        <end position="534"/>
    </location>
</feature>
<keyword evidence="5" id="KW-0418">Kinase</keyword>
<dbReference type="InterPro" id="IPR013655">
    <property type="entry name" value="PAS_fold_3"/>
</dbReference>
<dbReference type="InterPro" id="IPR001610">
    <property type="entry name" value="PAC"/>
</dbReference>
<dbReference type="InterPro" id="IPR000700">
    <property type="entry name" value="PAS-assoc_C"/>
</dbReference>
<organism evidence="9 10">
    <name type="scientific">Dongia sedimenti</name>
    <dbReference type="NCBI Taxonomy" id="3064282"/>
    <lineage>
        <taxon>Bacteria</taxon>
        <taxon>Pseudomonadati</taxon>
        <taxon>Pseudomonadota</taxon>
        <taxon>Alphaproteobacteria</taxon>
        <taxon>Rhodospirillales</taxon>
        <taxon>Dongiaceae</taxon>
        <taxon>Dongia</taxon>
    </lineage>
</organism>
<dbReference type="InterPro" id="IPR036890">
    <property type="entry name" value="HATPase_C_sf"/>
</dbReference>
<dbReference type="NCBIfam" id="TIGR00229">
    <property type="entry name" value="sensory_box"/>
    <property type="match status" value="5"/>
</dbReference>
<dbReference type="SUPFAM" id="SSF55785">
    <property type="entry name" value="PYP-like sensor domain (PAS domain)"/>
    <property type="match status" value="5"/>
</dbReference>
<dbReference type="Pfam" id="PF02518">
    <property type="entry name" value="HATPase_c"/>
    <property type="match status" value="1"/>
</dbReference>
<dbReference type="Gene3D" id="3.30.565.10">
    <property type="entry name" value="Histidine kinase-like ATPase, C-terminal domain"/>
    <property type="match status" value="1"/>
</dbReference>
<evidence type="ECO:0000256" key="5">
    <source>
        <dbReference type="ARBA" id="ARBA00022777"/>
    </source>
</evidence>
<evidence type="ECO:0000259" key="8">
    <source>
        <dbReference type="PROSITE" id="PS50113"/>
    </source>
</evidence>
<dbReference type="InterPro" id="IPR035965">
    <property type="entry name" value="PAS-like_dom_sf"/>
</dbReference>
<proteinExistence type="predicted"/>
<keyword evidence="4" id="KW-0808">Transferase</keyword>
<evidence type="ECO:0000313" key="9">
    <source>
        <dbReference type="EMBL" id="MDQ7250461.1"/>
    </source>
</evidence>
<dbReference type="EMBL" id="JAUYVI010000007">
    <property type="protein sequence ID" value="MDQ7250461.1"/>
    <property type="molecule type" value="Genomic_DNA"/>
</dbReference>
<dbReference type="CDD" id="cd00082">
    <property type="entry name" value="HisKA"/>
    <property type="match status" value="1"/>
</dbReference>
<dbReference type="InterPro" id="IPR003594">
    <property type="entry name" value="HATPase_dom"/>
</dbReference>
<feature type="domain" description="PAC" evidence="8">
    <location>
        <begin position="349"/>
        <end position="401"/>
    </location>
</feature>
<evidence type="ECO:0000256" key="3">
    <source>
        <dbReference type="ARBA" id="ARBA00022553"/>
    </source>
</evidence>
<dbReference type="Gene3D" id="1.10.287.130">
    <property type="match status" value="1"/>
</dbReference>
<gene>
    <name evidence="9" type="ORF">Q8A70_22415</name>
</gene>
<feature type="domain" description="PAS" evidence="7">
    <location>
        <begin position="8"/>
        <end position="84"/>
    </location>
</feature>
<comment type="caution">
    <text evidence="9">The sequence shown here is derived from an EMBL/GenBank/DDBJ whole genome shotgun (WGS) entry which is preliminary data.</text>
</comment>
<dbReference type="Pfam" id="PF00512">
    <property type="entry name" value="HisKA"/>
    <property type="match status" value="1"/>
</dbReference>
<accession>A0ABU0YRW4</accession>
<evidence type="ECO:0000259" key="7">
    <source>
        <dbReference type="PROSITE" id="PS50112"/>
    </source>
</evidence>
<dbReference type="PROSITE" id="PS50109">
    <property type="entry name" value="HIS_KIN"/>
    <property type="match status" value="1"/>
</dbReference>
<dbReference type="SUPFAM" id="SSF55874">
    <property type="entry name" value="ATPase domain of HSP90 chaperone/DNA topoisomerase II/histidine kinase"/>
    <property type="match status" value="1"/>
</dbReference>
<dbReference type="Pfam" id="PF08447">
    <property type="entry name" value="PAS_3"/>
    <property type="match status" value="5"/>
</dbReference>
<evidence type="ECO:0000256" key="4">
    <source>
        <dbReference type="ARBA" id="ARBA00022679"/>
    </source>
</evidence>
<dbReference type="CDD" id="cd00130">
    <property type="entry name" value="PAS"/>
    <property type="match status" value="5"/>
</dbReference>
<evidence type="ECO:0000313" key="10">
    <source>
        <dbReference type="Proteomes" id="UP001230156"/>
    </source>
</evidence>
<dbReference type="Gene3D" id="3.30.450.20">
    <property type="entry name" value="PAS domain"/>
    <property type="match status" value="5"/>
</dbReference>
<feature type="domain" description="PAS" evidence="7">
    <location>
        <begin position="402"/>
        <end position="479"/>
    </location>
</feature>
<feature type="domain" description="PAS" evidence="7">
    <location>
        <begin position="273"/>
        <end position="346"/>
    </location>
</feature>
<dbReference type="InterPro" id="IPR000014">
    <property type="entry name" value="PAS"/>
</dbReference>
<evidence type="ECO:0000256" key="2">
    <source>
        <dbReference type="ARBA" id="ARBA00012438"/>
    </source>
</evidence>
<dbReference type="InterPro" id="IPR003661">
    <property type="entry name" value="HisK_dim/P_dom"/>
</dbReference>
<dbReference type="PANTHER" id="PTHR43304:SF1">
    <property type="entry name" value="PAC DOMAIN-CONTAINING PROTEIN"/>
    <property type="match status" value="1"/>
</dbReference>
<dbReference type="Proteomes" id="UP001230156">
    <property type="component" value="Unassembled WGS sequence"/>
</dbReference>
<feature type="domain" description="PAC" evidence="8">
    <location>
        <begin position="87"/>
        <end position="139"/>
    </location>
</feature>
<dbReference type="InterPro" id="IPR005467">
    <property type="entry name" value="His_kinase_dom"/>
</dbReference>
<evidence type="ECO:0000259" key="6">
    <source>
        <dbReference type="PROSITE" id="PS50109"/>
    </source>
</evidence>
<dbReference type="EC" id="2.7.13.3" evidence="2"/>
<feature type="domain" description="PAS" evidence="7">
    <location>
        <begin position="140"/>
        <end position="217"/>
    </location>
</feature>
<dbReference type="InterPro" id="IPR036097">
    <property type="entry name" value="HisK_dim/P_sf"/>
</dbReference>
<protein>
    <recommendedName>
        <fullName evidence="2">histidine kinase</fullName>
        <ecNumber evidence="2">2.7.13.3</ecNumber>
    </recommendedName>
</protein>
<dbReference type="SUPFAM" id="SSF47384">
    <property type="entry name" value="Homodimeric domain of signal transducing histidine kinase"/>
    <property type="match status" value="1"/>
</dbReference>
<keyword evidence="10" id="KW-1185">Reference proteome</keyword>
<dbReference type="SMART" id="SM00388">
    <property type="entry name" value="HisKA"/>
    <property type="match status" value="1"/>
</dbReference>